<feature type="domain" description="PIN" evidence="1">
    <location>
        <begin position="8"/>
        <end position="119"/>
    </location>
</feature>
<keyword evidence="3" id="KW-1185">Reference proteome</keyword>
<reference evidence="2 3" key="1">
    <citation type="submission" date="2019-10" db="EMBL/GenBank/DDBJ databases">
        <title>Taxonomy of Antarctic Massilia spp.: description of Massilia rubra sp. nov., Massilia aquatica sp. nov., Massilia mucilaginosa sp. nov., Massilia frigida sp. nov. isolated from streams, lakes and regoliths.</title>
        <authorList>
            <person name="Holochova P."/>
            <person name="Sedlacek I."/>
            <person name="Kralova S."/>
            <person name="Maslanova I."/>
            <person name="Busse H.-J."/>
            <person name="Stankova E."/>
            <person name="Vrbovska V."/>
            <person name="Kovarovic V."/>
            <person name="Bartak M."/>
            <person name="Svec P."/>
            <person name="Pantucek R."/>
        </authorList>
    </citation>
    <scope>NUCLEOTIDE SEQUENCE [LARGE SCALE GENOMIC DNA]</scope>
    <source>
        <strain evidence="2 3">CCM 8695</strain>
    </source>
</reference>
<name>A0ABX0N530_9BURK</name>
<gene>
    <name evidence="2" type="ORF">F2P44_13935</name>
</gene>
<dbReference type="InterPro" id="IPR002716">
    <property type="entry name" value="PIN_dom"/>
</dbReference>
<dbReference type="PANTHER" id="PTHR34610">
    <property type="entry name" value="SSL7007 PROTEIN"/>
    <property type="match status" value="1"/>
</dbReference>
<proteinExistence type="predicted"/>
<dbReference type="Proteomes" id="UP000621455">
    <property type="component" value="Unassembled WGS sequence"/>
</dbReference>
<sequence>MIPAPAKRIVLDTNVCLDLFVFHDPRWASLLAAIESGEVEAVTRADCREEYLVVLHYKHLPLDDASRPLAAGRFDALITVVAPDTKPVRLPVCTDRDDQKFLELARDAGADILITKDKALLKLARKTAQAGMFRIMLPEAWVKLGAATAIDTEAAQGNS</sequence>
<evidence type="ECO:0000313" key="3">
    <source>
        <dbReference type="Proteomes" id="UP000621455"/>
    </source>
</evidence>
<accession>A0ABX0N530</accession>
<protein>
    <submittedName>
        <fullName evidence="2">Toxin-antitoxin system toxin component, PIN family</fullName>
    </submittedName>
</protein>
<organism evidence="2 3">
    <name type="scientific">Massilia frigida</name>
    <dbReference type="NCBI Taxonomy" id="2609281"/>
    <lineage>
        <taxon>Bacteria</taxon>
        <taxon>Pseudomonadati</taxon>
        <taxon>Pseudomonadota</taxon>
        <taxon>Betaproteobacteria</taxon>
        <taxon>Burkholderiales</taxon>
        <taxon>Oxalobacteraceae</taxon>
        <taxon>Telluria group</taxon>
        <taxon>Massilia</taxon>
    </lineage>
</organism>
<dbReference type="PANTHER" id="PTHR34610:SF3">
    <property type="entry name" value="SSL7007 PROTEIN"/>
    <property type="match status" value="1"/>
</dbReference>
<comment type="caution">
    <text evidence="2">The sequence shown here is derived from an EMBL/GenBank/DDBJ whole genome shotgun (WGS) entry which is preliminary data.</text>
</comment>
<dbReference type="EMBL" id="WHJG01000012">
    <property type="protein sequence ID" value="NHZ80364.1"/>
    <property type="molecule type" value="Genomic_DNA"/>
</dbReference>
<evidence type="ECO:0000259" key="1">
    <source>
        <dbReference type="Pfam" id="PF13470"/>
    </source>
</evidence>
<dbReference type="InterPro" id="IPR029060">
    <property type="entry name" value="PIN-like_dom_sf"/>
</dbReference>
<dbReference type="RefSeq" id="WP_167087366.1">
    <property type="nucleotide sequence ID" value="NZ_WHJG01000012.1"/>
</dbReference>
<dbReference type="Pfam" id="PF13470">
    <property type="entry name" value="PIN_3"/>
    <property type="match status" value="1"/>
</dbReference>
<dbReference type="NCBIfam" id="TIGR00305">
    <property type="entry name" value="putative toxin-antitoxin system toxin component, PIN family"/>
    <property type="match status" value="1"/>
</dbReference>
<dbReference type="SUPFAM" id="SSF88723">
    <property type="entry name" value="PIN domain-like"/>
    <property type="match status" value="1"/>
</dbReference>
<evidence type="ECO:0000313" key="2">
    <source>
        <dbReference type="EMBL" id="NHZ80364.1"/>
    </source>
</evidence>
<dbReference type="InterPro" id="IPR002850">
    <property type="entry name" value="PIN_toxin-like"/>
</dbReference>